<dbReference type="Pfam" id="PF20803">
    <property type="entry name" value="PaaX_M"/>
    <property type="match status" value="1"/>
</dbReference>
<evidence type="ECO:0000259" key="1">
    <source>
        <dbReference type="Pfam" id="PF20803"/>
    </source>
</evidence>
<dbReference type="EMBL" id="PEZX01000015">
    <property type="protein sequence ID" value="PIS07134.1"/>
    <property type="molecule type" value="Genomic_DNA"/>
</dbReference>
<name>A0A2M6R939_9BACT</name>
<organism evidence="2 3">
    <name type="scientific">Candidatus Berkelbacteria bacterium CG10_big_fil_rev_8_21_14_0_10_43_14</name>
    <dbReference type="NCBI Taxonomy" id="1974515"/>
    <lineage>
        <taxon>Bacteria</taxon>
        <taxon>Candidatus Berkelbacteria</taxon>
    </lineage>
</organism>
<evidence type="ECO:0000313" key="3">
    <source>
        <dbReference type="Proteomes" id="UP000231162"/>
    </source>
</evidence>
<protein>
    <recommendedName>
        <fullName evidence="1">Transcriptional repressor PaaX-like central Cas2-like domain-containing protein</fullName>
    </recommendedName>
</protein>
<evidence type="ECO:0000313" key="2">
    <source>
        <dbReference type="EMBL" id="PIS07134.1"/>
    </source>
</evidence>
<reference evidence="3" key="1">
    <citation type="submission" date="2017-09" db="EMBL/GenBank/DDBJ databases">
        <title>Depth-based differentiation of microbial function through sediment-hosted aquifers and enrichment of novel symbionts in the deep terrestrial subsurface.</title>
        <authorList>
            <person name="Probst A.J."/>
            <person name="Ladd B."/>
            <person name="Jarett J.K."/>
            <person name="Geller-Mcgrath D.E."/>
            <person name="Sieber C.M.K."/>
            <person name="Emerson J.B."/>
            <person name="Anantharaman K."/>
            <person name="Thomas B.C."/>
            <person name="Malmstrom R."/>
            <person name="Stieglmeier M."/>
            <person name="Klingl A."/>
            <person name="Woyke T."/>
            <person name="Ryan C.M."/>
            <person name="Banfield J.F."/>
        </authorList>
    </citation>
    <scope>NUCLEOTIDE SEQUENCE [LARGE SCALE GENOMIC DNA]</scope>
</reference>
<dbReference type="AlphaFoldDB" id="A0A2M6R939"/>
<sequence length="183" mass="21297">MSLRRSLKLELLLNQIALGFVGFNVAIAPHSQRSSWNKLYRAMRANSRSTQYRLRSRIRQLEHGGIIELWEHEYRLTAQGKALVKQFKVHDVTLSHGAWDGRWRLVSYDIPVEKSAQRNTFRRTLKAWGFCLVQKSLWVFPWECSDEISALAHSLDIASYVIYMSTDTVPMQERLITIFGVTK</sequence>
<accession>A0A2M6R939</accession>
<feature type="domain" description="Transcriptional repressor PaaX-like central Cas2-like" evidence="1">
    <location>
        <begin position="98"/>
        <end position="172"/>
    </location>
</feature>
<dbReference type="Gene3D" id="3.30.70.2650">
    <property type="match status" value="1"/>
</dbReference>
<dbReference type="InterPro" id="IPR048846">
    <property type="entry name" value="PaaX-like_central"/>
</dbReference>
<gene>
    <name evidence="2" type="ORF">COT79_01000</name>
</gene>
<proteinExistence type="predicted"/>
<comment type="caution">
    <text evidence="2">The sequence shown here is derived from an EMBL/GenBank/DDBJ whole genome shotgun (WGS) entry which is preliminary data.</text>
</comment>
<dbReference type="SUPFAM" id="SSF143430">
    <property type="entry name" value="TTP0101/SSO1404-like"/>
    <property type="match status" value="1"/>
</dbReference>
<dbReference type="Proteomes" id="UP000231162">
    <property type="component" value="Unassembled WGS sequence"/>
</dbReference>